<dbReference type="InterPro" id="IPR006976">
    <property type="entry name" value="VanZ-like"/>
</dbReference>
<dbReference type="STRING" id="610130.Closa_3165"/>
<feature type="transmembrane region" description="Helical" evidence="1">
    <location>
        <begin position="81"/>
        <end position="99"/>
    </location>
</feature>
<evidence type="ECO:0000313" key="4">
    <source>
        <dbReference type="Proteomes" id="UP000001662"/>
    </source>
</evidence>
<evidence type="ECO:0000256" key="1">
    <source>
        <dbReference type="SAM" id="Phobius"/>
    </source>
</evidence>
<dbReference type="eggNOG" id="COG4767">
    <property type="taxonomic scope" value="Bacteria"/>
</dbReference>
<dbReference type="HOGENOM" id="CLU_073310_0_0_9"/>
<dbReference type="Proteomes" id="UP000001662">
    <property type="component" value="Chromosome"/>
</dbReference>
<gene>
    <name evidence="3" type="ordered locus">Closa_3165</name>
</gene>
<feature type="domain" description="VanZ-like" evidence="2">
    <location>
        <begin position="24"/>
        <end position="150"/>
    </location>
</feature>
<feature type="transmembrane region" description="Helical" evidence="1">
    <location>
        <begin position="106"/>
        <end position="128"/>
    </location>
</feature>
<protein>
    <submittedName>
        <fullName evidence="3">VanZ family protein</fullName>
    </submittedName>
</protein>
<feature type="transmembrane region" description="Helical" evidence="1">
    <location>
        <begin position="15"/>
        <end position="36"/>
    </location>
</feature>
<accession>D9R8G7</accession>
<keyword evidence="1" id="KW-0812">Transmembrane</keyword>
<keyword evidence="1" id="KW-1133">Transmembrane helix</keyword>
<evidence type="ECO:0000313" key="3">
    <source>
        <dbReference type="EMBL" id="ADL05696.1"/>
    </source>
</evidence>
<proteinExistence type="predicted"/>
<dbReference type="AlphaFoldDB" id="D9R8G7"/>
<organism evidence="3 4">
    <name type="scientific">Lacrimispora saccharolytica (strain ATCC 35040 / DSM 2544 / NRCC 2533 / WM1)</name>
    <name type="common">Clostridium saccharolyticum</name>
    <dbReference type="NCBI Taxonomy" id="610130"/>
    <lineage>
        <taxon>Bacteria</taxon>
        <taxon>Bacillati</taxon>
        <taxon>Bacillota</taxon>
        <taxon>Clostridia</taxon>
        <taxon>Lachnospirales</taxon>
        <taxon>Lachnospiraceae</taxon>
        <taxon>Lacrimispora</taxon>
    </lineage>
</organism>
<dbReference type="KEGG" id="csh:Closa_3165"/>
<dbReference type="Pfam" id="PF04892">
    <property type="entry name" value="VanZ"/>
    <property type="match status" value="1"/>
</dbReference>
<name>D9R8G7_LACSW</name>
<keyword evidence="4" id="KW-1185">Reference proteome</keyword>
<feature type="transmembrane region" description="Helical" evidence="1">
    <location>
        <begin position="158"/>
        <end position="182"/>
    </location>
</feature>
<dbReference type="RefSeq" id="WP_013273768.1">
    <property type="nucleotide sequence ID" value="NC_014376.1"/>
</dbReference>
<dbReference type="InterPro" id="IPR053150">
    <property type="entry name" value="Teicoplanin_resist-assoc"/>
</dbReference>
<keyword evidence="1" id="KW-0472">Membrane</keyword>
<evidence type="ECO:0000259" key="2">
    <source>
        <dbReference type="Pfam" id="PF04892"/>
    </source>
</evidence>
<dbReference type="PANTHER" id="PTHR36834">
    <property type="entry name" value="MEMBRANE PROTEIN-RELATED"/>
    <property type="match status" value="1"/>
</dbReference>
<sequence>MDKIIDNKISKKERILSFCIYAFFILYIVFLLRITLFKQAPMYNLFAAIGASERTISIIPFKSIFDMISTDVSLMRILENVLGNIIIFIPFGLLLPIILKKENKNIILNGVIFSAFIEIIQFILGLGSTDIDDLIFNTIGVITGYLLFTTIKKQSKSNLSFLISMTVLVFISGSIAFGILFVNNTDLFLISPRETTVENREFVQDFIETQNYLSGKFVEVKDSTLTVEKRVQNASEKKELMDVKITPDSRIYICYVKIDYFFSTVSGEHQRYEQILYSDFISNESEVIKKGNNVSIWSSDGKKVDNLVVFEWLE</sequence>
<dbReference type="PANTHER" id="PTHR36834:SF1">
    <property type="entry name" value="INTEGRAL MEMBRANE PROTEIN"/>
    <property type="match status" value="1"/>
</dbReference>
<dbReference type="EMBL" id="CP002109">
    <property type="protein sequence ID" value="ADL05696.1"/>
    <property type="molecule type" value="Genomic_DNA"/>
</dbReference>
<dbReference type="PaxDb" id="610130-Closa_3165"/>
<reference evidence="3" key="1">
    <citation type="submission" date="2010-07" db="EMBL/GenBank/DDBJ databases">
        <title>Complete sequence of Clostridium saccharolyticum WM1.</title>
        <authorList>
            <consortium name="US DOE Joint Genome Institute"/>
            <person name="Lucas S."/>
            <person name="Copeland A."/>
            <person name="Lapidus A."/>
            <person name="Cheng J.-F."/>
            <person name="Bruce D."/>
            <person name="Goodwin L."/>
            <person name="Pitluck S."/>
            <person name="Chertkov O."/>
            <person name="Detter J.C."/>
            <person name="Han C."/>
            <person name="Tapia R."/>
            <person name="Land M."/>
            <person name="Hauser L."/>
            <person name="Chang Y.-J."/>
            <person name="Jeffries C."/>
            <person name="Kyrpides N."/>
            <person name="Ivanova N."/>
            <person name="Mikhailova N."/>
            <person name="Mouttaki H."/>
            <person name="Lin L."/>
            <person name="Zhou J."/>
            <person name="Hemme C.L."/>
            <person name="Woyke T."/>
        </authorList>
    </citation>
    <scope>NUCLEOTIDE SEQUENCE [LARGE SCALE GENOMIC DNA]</scope>
    <source>
        <strain evidence="3">WM1</strain>
    </source>
</reference>
<feature type="transmembrane region" description="Helical" evidence="1">
    <location>
        <begin position="134"/>
        <end position="151"/>
    </location>
</feature>